<dbReference type="Proteomes" id="UP000824988">
    <property type="component" value="Chromosome"/>
</dbReference>
<dbReference type="PANTHER" id="PTHR43693:SF1">
    <property type="entry name" value="PROTEIN PHOSPHATASE CHEZ"/>
    <property type="match status" value="1"/>
</dbReference>
<dbReference type="Gene3D" id="1.10.287.500">
    <property type="entry name" value="Helix hairpin bin"/>
    <property type="match status" value="1"/>
</dbReference>
<dbReference type="GO" id="GO:0097588">
    <property type="term" value="P:archaeal or bacterial-type flagellum-dependent cell motility"/>
    <property type="evidence" value="ECO:0007669"/>
    <property type="project" value="UniProtKB-KW"/>
</dbReference>
<dbReference type="InterPro" id="IPR050992">
    <property type="entry name" value="CheZ_family_phosphatases"/>
</dbReference>
<dbReference type="GO" id="GO:0050920">
    <property type="term" value="P:regulation of chemotaxis"/>
    <property type="evidence" value="ECO:0007669"/>
    <property type="project" value="InterPro"/>
</dbReference>
<evidence type="ECO:0000256" key="11">
    <source>
        <dbReference type="PIRSR" id="PIRSR002884-1"/>
    </source>
</evidence>
<evidence type="ECO:0000256" key="9">
    <source>
        <dbReference type="ARBA" id="ARBA00029599"/>
    </source>
</evidence>
<comment type="subcellular location">
    <subcellularLocation>
        <location evidence="1 10">Cytoplasm</location>
    </subcellularLocation>
</comment>
<dbReference type="Pfam" id="PF04344">
    <property type="entry name" value="CheZ"/>
    <property type="match status" value="1"/>
</dbReference>
<dbReference type="GO" id="GO:0004721">
    <property type="term" value="F:phosphoprotein phosphatase activity"/>
    <property type="evidence" value="ECO:0007669"/>
    <property type="project" value="UniProtKB-KW"/>
</dbReference>
<keyword evidence="8 10" id="KW-0904">Protein phosphatase</keyword>
<evidence type="ECO:0000256" key="6">
    <source>
        <dbReference type="ARBA" id="ARBA00022779"/>
    </source>
</evidence>
<sequence length="253" mass="28398">MTDKQEANSIRIEQAQALTVALQANDHAEVERLIDALASERDSALFLELGKLTRQFHDAMMSFSLDDRVVKLAEKDIPDAKERLNYVITMTEQAADTTLNAVEEVLPVSEAIAAQVGDLAVRWDRFLQRDMPFEEFKEFTKEISEHFSHSREGLALIQGKLNEVLMAQGFQDLTGQVIKRVIELVREVEENMVELVRISGKRYVPEAKLSEPAEEEEEHLQGTGPVVPGVDDRKGNTMASQDDVDDLLSSLGF</sequence>
<accession>A0A8D4VP58</accession>
<dbReference type="InterPro" id="IPR007439">
    <property type="entry name" value="Chemotax_Pase_CheZ"/>
</dbReference>
<evidence type="ECO:0000256" key="2">
    <source>
        <dbReference type="ARBA" id="ARBA00005908"/>
    </source>
</evidence>
<protein>
    <recommendedName>
        <fullName evidence="3 10">Protein phosphatase CheZ</fullName>
        <ecNumber evidence="10">3.1.3.-</ecNumber>
    </recommendedName>
    <alternativeName>
        <fullName evidence="9 10">Chemotaxis protein CheZ</fullName>
    </alternativeName>
</protein>
<comment type="subunit">
    <text evidence="10">Homodimer.</text>
</comment>
<feature type="region of interest" description="Disordered" evidence="12">
    <location>
        <begin position="209"/>
        <end position="245"/>
    </location>
</feature>
<dbReference type="EMBL" id="AP019782">
    <property type="protein sequence ID" value="BBL71495.1"/>
    <property type="molecule type" value="Genomic_DNA"/>
</dbReference>
<gene>
    <name evidence="13" type="primary">cheZ</name>
    <name evidence="13" type="ORF">MoryE10_21010</name>
</gene>
<keyword evidence="5 10" id="KW-0145">Chemotaxis</keyword>
<dbReference type="SUPFAM" id="SSF75708">
    <property type="entry name" value="Chemotaxis phosphatase CheZ"/>
    <property type="match status" value="1"/>
</dbReference>
<comment type="function">
    <text evidence="10">Plays an important role in bacterial chemotaxis signal transduction pathway by accelerating the dephosphorylation of phosphorylated CheY (CheY-P).</text>
</comment>
<feature type="site" description="Enhances dephosphorylation of CheY-P" evidence="11">
    <location>
        <position position="176"/>
    </location>
</feature>
<proteinExistence type="inferred from homology"/>
<keyword evidence="6 10" id="KW-0283">Flagellar rotation</keyword>
<reference evidence="13" key="1">
    <citation type="submission" date="2019-06" db="EMBL/GenBank/DDBJ databases">
        <title>Complete genome sequence of Methylogaea oryzae strain JCM16910.</title>
        <authorList>
            <person name="Asakawa S."/>
        </authorList>
    </citation>
    <scope>NUCLEOTIDE SEQUENCE</scope>
    <source>
        <strain evidence="13">E10</strain>
    </source>
</reference>
<dbReference type="GO" id="GO:0005737">
    <property type="term" value="C:cytoplasm"/>
    <property type="evidence" value="ECO:0007669"/>
    <property type="project" value="UniProtKB-SubCell"/>
</dbReference>
<dbReference type="PANTHER" id="PTHR43693">
    <property type="entry name" value="PROTEIN PHOSPHATASE CHEZ"/>
    <property type="match status" value="1"/>
</dbReference>
<keyword evidence="14" id="KW-1185">Reference proteome</keyword>
<keyword evidence="7 10" id="KW-0378">Hydrolase</keyword>
<evidence type="ECO:0000256" key="10">
    <source>
        <dbReference type="PIRNR" id="PIRNR002884"/>
    </source>
</evidence>
<keyword evidence="4 10" id="KW-0963">Cytoplasm</keyword>
<dbReference type="AlphaFoldDB" id="A0A8D4VP58"/>
<evidence type="ECO:0000256" key="4">
    <source>
        <dbReference type="ARBA" id="ARBA00022490"/>
    </source>
</evidence>
<comment type="similarity">
    <text evidence="2 10">Belongs to the CheZ family.</text>
</comment>
<evidence type="ECO:0000313" key="14">
    <source>
        <dbReference type="Proteomes" id="UP000824988"/>
    </source>
</evidence>
<dbReference type="PIRSF" id="PIRSF002884">
    <property type="entry name" value="CheZ"/>
    <property type="match status" value="1"/>
</dbReference>
<evidence type="ECO:0000313" key="13">
    <source>
        <dbReference type="EMBL" id="BBL71495.1"/>
    </source>
</evidence>
<dbReference type="GO" id="GO:0009288">
    <property type="term" value="C:bacterial-type flagellum"/>
    <property type="evidence" value="ECO:0007669"/>
    <property type="project" value="InterPro"/>
</dbReference>
<dbReference type="GO" id="GO:0006935">
    <property type="term" value="P:chemotaxis"/>
    <property type="evidence" value="ECO:0007669"/>
    <property type="project" value="UniProtKB-KW"/>
</dbReference>
<dbReference type="KEGG" id="moz:MoryE10_21010"/>
<name>A0A8D4VP58_9GAMM</name>
<organism evidence="13 14">
    <name type="scientific">Methylogaea oryzae</name>
    <dbReference type="NCBI Taxonomy" id="1295382"/>
    <lineage>
        <taxon>Bacteria</taxon>
        <taxon>Pseudomonadati</taxon>
        <taxon>Pseudomonadota</taxon>
        <taxon>Gammaproteobacteria</taxon>
        <taxon>Methylococcales</taxon>
        <taxon>Methylococcaceae</taxon>
        <taxon>Methylogaea</taxon>
    </lineage>
</organism>
<evidence type="ECO:0000256" key="7">
    <source>
        <dbReference type="ARBA" id="ARBA00022801"/>
    </source>
</evidence>
<evidence type="ECO:0000256" key="8">
    <source>
        <dbReference type="ARBA" id="ARBA00022912"/>
    </source>
</evidence>
<evidence type="ECO:0000256" key="1">
    <source>
        <dbReference type="ARBA" id="ARBA00004496"/>
    </source>
</evidence>
<evidence type="ECO:0000256" key="12">
    <source>
        <dbReference type="SAM" id="MobiDB-lite"/>
    </source>
</evidence>
<dbReference type="EC" id="3.1.3.-" evidence="10"/>
<evidence type="ECO:0000256" key="3">
    <source>
        <dbReference type="ARBA" id="ARBA00018484"/>
    </source>
</evidence>
<evidence type="ECO:0000256" key="5">
    <source>
        <dbReference type="ARBA" id="ARBA00022500"/>
    </source>
</evidence>
<dbReference type="RefSeq" id="WP_054774230.1">
    <property type="nucleotide sequence ID" value="NZ_AP019782.1"/>
</dbReference>